<organism evidence="1 2">
    <name type="scientific">Rubus argutus</name>
    <name type="common">Southern blackberry</name>
    <dbReference type="NCBI Taxonomy" id="59490"/>
    <lineage>
        <taxon>Eukaryota</taxon>
        <taxon>Viridiplantae</taxon>
        <taxon>Streptophyta</taxon>
        <taxon>Embryophyta</taxon>
        <taxon>Tracheophyta</taxon>
        <taxon>Spermatophyta</taxon>
        <taxon>Magnoliopsida</taxon>
        <taxon>eudicotyledons</taxon>
        <taxon>Gunneridae</taxon>
        <taxon>Pentapetalae</taxon>
        <taxon>rosids</taxon>
        <taxon>fabids</taxon>
        <taxon>Rosales</taxon>
        <taxon>Rosaceae</taxon>
        <taxon>Rosoideae</taxon>
        <taxon>Rosoideae incertae sedis</taxon>
        <taxon>Rubus</taxon>
    </lineage>
</organism>
<accession>A0AAW1W2B5</accession>
<dbReference type="GO" id="GO:0015996">
    <property type="term" value="P:chlorophyll catabolic process"/>
    <property type="evidence" value="ECO:0007669"/>
    <property type="project" value="InterPro"/>
</dbReference>
<protein>
    <submittedName>
        <fullName evidence="1">Uncharacterized protein</fullName>
    </submittedName>
</protein>
<dbReference type="Proteomes" id="UP001457282">
    <property type="component" value="Unassembled WGS sequence"/>
</dbReference>
<name>A0AAW1W2B5_RUBAR</name>
<keyword evidence="2" id="KW-1185">Reference proteome</keyword>
<dbReference type="PANTHER" id="PTHR47280">
    <property type="entry name" value="PHEOPHYTINASE, CHLOROPLASTIC"/>
    <property type="match status" value="1"/>
</dbReference>
<dbReference type="InterPro" id="IPR044211">
    <property type="entry name" value="PPH_chloroplastic"/>
</dbReference>
<dbReference type="AlphaFoldDB" id="A0AAW1W2B5"/>
<dbReference type="GO" id="GO:0080124">
    <property type="term" value="F:pheophytinase activity"/>
    <property type="evidence" value="ECO:0007669"/>
    <property type="project" value="InterPro"/>
</dbReference>
<dbReference type="GO" id="GO:0009507">
    <property type="term" value="C:chloroplast"/>
    <property type="evidence" value="ECO:0007669"/>
    <property type="project" value="TreeGrafter"/>
</dbReference>
<dbReference type="PANTHER" id="PTHR47280:SF1">
    <property type="entry name" value="PHEOPHYTINASE, CHLOROPLASTIC"/>
    <property type="match status" value="1"/>
</dbReference>
<sequence length="174" mass="18869">MEILSYSSASCCDVVNLRWKLVVHSSNLHASKLPAFRKNRVFCAKFDSRSGVVSCFNLNQSFLKKLNHQGGFRSLNTHENFKQVGPVLSSGSSNGYVIGAEEDANISETGESISKILIPGLPDESNGENSAPISSCFWNGSPNSNVHYERAGCENVWLPTSGCFLPVLGLVISL</sequence>
<comment type="caution">
    <text evidence="1">The sequence shown here is derived from an EMBL/GenBank/DDBJ whole genome shotgun (WGS) entry which is preliminary data.</text>
</comment>
<evidence type="ECO:0000313" key="2">
    <source>
        <dbReference type="Proteomes" id="UP001457282"/>
    </source>
</evidence>
<gene>
    <name evidence="1" type="ORF">M0R45_036811</name>
</gene>
<proteinExistence type="predicted"/>
<reference evidence="1 2" key="1">
    <citation type="journal article" date="2023" name="G3 (Bethesda)">
        <title>A chromosome-length genome assembly and annotation of blackberry (Rubus argutus, cv. 'Hillquist').</title>
        <authorList>
            <person name="Bruna T."/>
            <person name="Aryal R."/>
            <person name="Dudchenko O."/>
            <person name="Sargent D.J."/>
            <person name="Mead D."/>
            <person name="Buti M."/>
            <person name="Cavallini A."/>
            <person name="Hytonen T."/>
            <person name="Andres J."/>
            <person name="Pham M."/>
            <person name="Weisz D."/>
            <person name="Mascagni F."/>
            <person name="Usai G."/>
            <person name="Natali L."/>
            <person name="Bassil N."/>
            <person name="Fernandez G.E."/>
            <person name="Lomsadze A."/>
            <person name="Armour M."/>
            <person name="Olukolu B."/>
            <person name="Poorten T."/>
            <person name="Britton C."/>
            <person name="Davik J."/>
            <person name="Ashrafi H."/>
            <person name="Aiden E.L."/>
            <person name="Borodovsky M."/>
            <person name="Worthington M."/>
        </authorList>
    </citation>
    <scope>NUCLEOTIDE SEQUENCE [LARGE SCALE GENOMIC DNA]</scope>
    <source>
        <strain evidence="1">PI 553951</strain>
    </source>
</reference>
<dbReference type="EMBL" id="JBEDUW010000007">
    <property type="protein sequence ID" value="KAK9912983.1"/>
    <property type="molecule type" value="Genomic_DNA"/>
</dbReference>
<evidence type="ECO:0000313" key="1">
    <source>
        <dbReference type="EMBL" id="KAK9912983.1"/>
    </source>
</evidence>